<protein>
    <submittedName>
        <fullName evidence="1">Phosphatidate cytidylyltransferase</fullName>
    </submittedName>
</protein>
<gene>
    <name evidence="1" type="ORF">JCM21714_3369</name>
</gene>
<accession>W4VNA2</accession>
<organism evidence="1 2">
    <name type="scientific">Gracilibacillus boraciitolerans JCM 21714</name>
    <dbReference type="NCBI Taxonomy" id="1298598"/>
    <lineage>
        <taxon>Bacteria</taxon>
        <taxon>Bacillati</taxon>
        <taxon>Bacillota</taxon>
        <taxon>Bacilli</taxon>
        <taxon>Bacillales</taxon>
        <taxon>Bacillaceae</taxon>
        <taxon>Gracilibacillus</taxon>
    </lineage>
</organism>
<sequence>MAGFFGSVTISVLKRDLLIGNNKNIESVKDRYLNRIDSLSYTAPRYFFMSFAIFLNSCNQRHAHL</sequence>
<evidence type="ECO:0000313" key="2">
    <source>
        <dbReference type="Proteomes" id="UP000019102"/>
    </source>
</evidence>
<keyword evidence="1" id="KW-0548">Nucleotidyltransferase</keyword>
<dbReference type="STRING" id="1298598.JCM21714_3369"/>
<proteinExistence type="predicted"/>
<keyword evidence="1" id="KW-0808">Transferase</keyword>
<reference evidence="1 2" key="1">
    <citation type="journal article" date="2014" name="Genome Announc.">
        <title>Draft Genome Sequence of the Boron-Tolerant and Moderately Halotolerant Bacterium Gracilibacillus boraciitolerans JCM 21714T.</title>
        <authorList>
            <person name="Ahmed I."/>
            <person name="Oshima K."/>
            <person name="Suda W."/>
            <person name="Kitamura K."/>
            <person name="Iida T."/>
            <person name="Ohmori Y."/>
            <person name="Fujiwara T."/>
            <person name="Hattori M."/>
            <person name="Ohkuma M."/>
        </authorList>
    </citation>
    <scope>NUCLEOTIDE SEQUENCE [LARGE SCALE GENOMIC DNA]</scope>
    <source>
        <strain evidence="1 2">JCM 21714</strain>
    </source>
</reference>
<comment type="caution">
    <text evidence="1">The sequence shown here is derived from an EMBL/GenBank/DDBJ whole genome shotgun (WGS) entry which is preliminary data.</text>
</comment>
<dbReference type="EMBL" id="BAVS01000021">
    <property type="protein sequence ID" value="GAE94229.1"/>
    <property type="molecule type" value="Genomic_DNA"/>
</dbReference>
<name>W4VNA2_9BACI</name>
<dbReference type="GO" id="GO:0016779">
    <property type="term" value="F:nucleotidyltransferase activity"/>
    <property type="evidence" value="ECO:0007669"/>
    <property type="project" value="UniProtKB-KW"/>
</dbReference>
<dbReference type="Proteomes" id="UP000019102">
    <property type="component" value="Unassembled WGS sequence"/>
</dbReference>
<keyword evidence="2" id="KW-1185">Reference proteome</keyword>
<evidence type="ECO:0000313" key="1">
    <source>
        <dbReference type="EMBL" id="GAE94229.1"/>
    </source>
</evidence>
<dbReference type="AlphaFoldDB" id="W4VNA2"/>